<feature type="compositionally biased region" description="Acidic residues" evidence="1">
    <location>
        <begin position="45"/>
        <end position="65"/>
    </location>
</feature>
<feature type="chain" id="PRO_5018727404" evidence="2">
    <location>
        <begin position="23"/>
        <end position="166"/>
    </location>
</feature>
<dbReference type="OrthoDB" id="6364227at2759"/>
<keyword evidence="4" id="KW-1185">Reference proteome</keyword>
<dbReference type="EMBL" id="QCYY01001395">
    <property type="protein sequence ID" value="ROT78364.1"/>
    <property type="molecule type" value="Genomic_DNA"/>
</dbReference>
<comment type="caution">
    <text evidence="3">The sequence shown here is derived from an EMBL/GenBank/DDBJ whole genome shotgun (WGS) entry which is preliminary data.</text>
</comment>
<evidence type="ECO:0000313" key="3">
    <source>
        <dbReference type="EMBL" id="ROT78364.1"/>
    </source>
</evidence>
<evidence type="ECO:0000256" key="2">
    <source>
        <dbReference type="SAM" id="SignalP"/>
    </source>
</evidence>
<gene>
    <name evidence="3" type="ORF">C7M84_002922</name>
</gene>
<evidence type="ECO:0000256" key="1">
    <source>
        <dbReference type="SAM" id="MobiDB-lite"/>
    </source>
</evidence>
<keyword evidence="2" id="KW-0732">Signal</keyword>
<feature type="signal peptide" evidence="2">
    <location>
        <begin position="1"/>
        <end position="22"/>
    </location>
</feature>
<proteinExistence type="predicted"/>
<accession>A0A3R7MCQ0</accession>
<dbReference type="AlphaFoldDB" id="A0A3R7MCQ0"/>
<organism evidence="3 4">
    <name type="scientific">Penaeus vannamei</name>
    <name type="common">Whiteleg shrimp</name>
    <name type="synonym">Litopenaeus vannamei</name>
    <dbReference type="NCBI Taxonomy" id="6689"/>
    <lineage>
        <taxon>Eukaryota</taxon>
        <taxon>Metazoa</taxon>
        <taxon>Ecdysozoa</taxon>
        <taxon>Arthropoda</taxon>
        <taxon>Crustacea</taxon>
        <taxon>Multicrustacea</taxon>
        <taxon>Malacostraca</taxon>
        <taxon>Eumalacostraca</taxon>
        <taxon>Eucarida</taxon>
        <taxon>Decapoda</taxon>
        <taxon>Dendrobranchiata</taxon>
        <taxon>Penaeoidea</taxon>
        <taxon>Penaeidae</taxon>
        <taxon>Penaeus</taxon>
    </lineage>
</organism>
<evidence type="ECO:0000313" key="4">
    <source>
        <dbReference type="Proteomes" id="UP000283509"/>
    </source>
</evidence>
<reference evidence="3 4" key="1">
    <citation type="submission" date="2018-04" db="EMBL/GenBank/DDBJ databases">
        <authorList>
            <person name="Zhang X."/>
            <person name="Yuan J."/>
            <person name="Li F."/>
            <person name="Xiang J."/>
        </authorList>
    </citation>
    <scope>NUCLEOTIDE SEQUENCE [LARGE SCALE GENOMIC DNA]</scope>
    <source>
        <tissue evidence="3">Muscle</tissue>
    </source>
</reference>
<reference evidence="3 4" key="2">
    <citation type="submission" date="2019-01" db="EMBL/GenBank/DDBJ databases">
        <title>The decoding of complex shrimp genome reveals the adaptation for benthos swimmer, frequently molting mechanism and breeding impact on genome.</title>
        <authorList>
            <person name="Sun Y."/>
            <person name="Gao Y."/>
            <person name="Yu Y."/>
        </authorList>
    </citation>
    <scope>NUCLEOTIDE SEQUENCE [LARGE SCALE GENOMIC DNA]</scope>
    <source>
        <tissue evidence="3">Muscle</tissue>
    </source>
</reference>
<name>A0A3R7MCQ0_PENVA</name>
<protein>
    <submittedName>
        <fullName evidence="3">Uncharacterized protein</fullName>
    </submittedName>
</protein>
<sequence length="166" mass="19578">MRRHQALLLVVLFAFLLPALRAHKVEHDKFIKKHEDEAEARELESLESNEEDDDDDEEFDLEEEMFGNHDRRNEGINLLDESMDVVLSEPSDRVLRALAAPEGHPKKLSFEKVKEVHRERMARLAEENVDRSPLHQDFQEMLEREHEAVEDDDNEGFLNKVLRVIW</sequence>
<dbReference type="Proteomes" id="UP000283509">
    <property type="component" value="Unassembled WGS sequence"/>
</dbReference>
<feature type="region of interest" description="Disordered" evidence="1">
    <location>
        <begin position="41"/>
        <end position="67"/>
    </location>
</feature>